<proteinExistence type="predicted"/>
<dbReference type="PROSITE" id="PS51009">
    <property type="entry name" value="CYTCII"/>
    <property type="match status" value="1"/>
</dbReference>
<dbReference type="GO" id="GO:0020037">
    <property type="term" value="F:heme binding"/>
    <property type="evidence" value="ECO:0007669"/>
    <property type="project" value="InterPro"/>
</dbReference>
<dbReference type="GO" id="GO:0005506">
    <property type="term" value="F:iron ion binding"/>
    <property type="evidence" value="ECO:0007669"/>
    <property type="project" value="InterPro"/>
</dbReference>
<sequence>MPSFDSAQARKKSIFPIMTSRFLVLSFVCLALTACSGEEADTHAGQPVTKRKLVFKEILRTFEPMGLTVRGRAAYDKQQFLEQAAALEALTNKPWQYFTPDSNYSPTRAKPDIWQKPEEFKQAQQKFIKASEQLTQSAKGDNLEAIRKSYDAVEESCKSCHHDFRGPKR</sequence>
<reference evidence="1 2" key="1">
    <citation type="submission" date="2019-03" db="EMBL/GenBank/DDBJ databases">
        <title>Genomic Encyclopedia of Type Strains, Phase IV (KMG-IV): sequencing the most valuable type-strain genomes for metagenomic binning, comparative biology and taxonomic classification.</title>
        <authorList>
            <person name="Goeker M."/>
        </authorList>
    </citation>
    <scope>NUCLEOTIDE SEQUENCE [LARGE SCALE GENOMIC DNA]</scope>
    <source>
        <strain evidence="1 2">DSM 100309</strain>
    </source>
</reference>
<dbReference type="GO" id="GO:0022900">
    <property type="term" value="P:electron transport chain"/>
    <property type="evidence" value="ECO:0007669"/>
    <property type="project" value="InterPro"/>
</dbReference>
<protein>
    <submittedName>
        <fullName evidence="1">Cytochrome c556</fullName>
    </submittedName>
</protein>
<dbReference type="Proteomes" id="UP000295367">
    <property type="component" value="Unassembled WGS sequence"/>
</dbReference>
<dbReference type="InterPro" id="IPR002321">
    <property type="entry name" value="Cyt_c_II"/>
</dbReference>
<dbReference type="AlphaFoldDB" id="A0A4R3Y224"/>
<name>A0A4R3Y224_9PROT</name>
<evidence type="ECO:0000313" key="2">
    <source>
        <dbReference type="Proteomes" id="UP000295367"/>
    </source>
</evidence>
<dbReference type="InterPro" id="IPR010980">
    <property type="entry name" value="Cyt_c/b562"/>
</dbReference>
<dbReference type="EMBL" id="SMCO01000009">
    <property type="protein sequence ID" value="TCV85361.1"/>
    <property type="molecule type" value="Genomic_DNA"/>
</dbReference>
<accession>A0A4R3Y224</accession>
<dbReference type="SUPFAM" id="SSF47175">
    <property type="entry name" value="Cytochromes"/>
    <property type="match status" value="1"/>
</dbReference>
<evidence type="ECO:0000313" key="1">
    <source>
        <dbReference type="EMBL" id="TCV85361.1"/>
    </source>
</evidence>
<dbReference type="Gene3D" id="1.20.120.10">
    <property type="entry name" value="Cytochrome c/b562"/>
    <property type="match status" value="1"/>
</dbReference>
<dbReference type="GO" id="GO:0009055">
    <property type="term" value="F:electron transfer activity"/>
    <property type="evidence" value="ECO:0007669"/>
    <property type="project" value="InterPro"/>
</dbReference>
<organism evidence="1 2">
    <name type="scientific">Sulfurirhabdus autotrophica</name>
    <dbReference type="NCBI Taxonomy" id="1706046"/>
    <lineage>
        <taxon>Bacteria</taxon>
        <taxon>Pseudomonadati</taxon>
        <taxon>Pseudomonadota</taxon>
        <taxon>Betaproteobacteria</taxon>
        <taxon>Nitrosomonadales</taxon>
        <taxon>Sulfuricellaceae</taxon>
        <taxon>Sulfurirhabdus</taxon>
    </lineage>
</organism>
<comment type="caution">
    <text evidence="1">The sequence shown here is derived from an EMBL/GenBank/DDBJ whole genome shotgun (WGS) entry which is preliminary data.</text>
</comment>
<gene>
    <name evidence="1" type="ORF">EDC63_10932</name>
</gene>
<dbReference type="Pfam" id="PF01322">
    <property type="entry name" value="Cytochrom_C_2"/>
    <property type="match status" value="1"/>
</dbReference>
<keyword evidence="2" id="KW-1185">Reference proteome</keyword>